<comment type="caution">
    <text evidence="2">The sequence shown here is derived from an EMBL/GenBank/DDBJ whole genome shotgun (WGS) entry which is preliminary data.</text>
</comment>
<sequence length="221" mass="24455">MKIKPPIRRRASCRAEFAKSLHPGVHHTTPHSSHTDSGSSKDIPEPLQRHYEKRSHRLPQISTLVQPNLLTIKWWPRNHRMAEANEEISPKVGAVDSRSLFVNLLNYAEMHPPLAADAFPVVVAAASGDDDLRMSALASRLGALLSALSIPSMSKLGPFLLPLEAHASASLAFPVHLRPSGSIPYGVTIDVGQRKRESWADERVLKHVISTLYPLSYMYVP</sequence>
<organism evidence="2 3">
    <name type="scientific">Marchantia polymorpha subsp. ruderalis</name>
    <dbReference type="NCBI Taxonomy" id="1480154"/>
    <lineage>
        <taxon>Eukaryota</taxon>
        <taxon>Viridiplantae</taxon>
        <taxon>Streptophyta</taxon>
        <taxon>Embryophyta</taxon>
        <taxon>Marchantiophyta</taxon>
        <taxon>Marchantiopsida</taxon>
        <taxon>Marchantiidae</taxon>
        <taxon>Marchantiales</taxon>
        <taxon>Marchantiaceae</taxon>
        <taxon>Marchantia</taxon>
    </lineage>
</organism>
<dbReference type="Proteomes" id="UP000077202">
    <property type="component" value="Unassembled WGS sequence"/>
</dbReference>
<evidence type="ECO:0000256" key="1">
    <source>
        <dbReference type="SAM" id="MobiDB-lite"/>
    </source>
</evidence>
<evidence type="ECO:0000313" key="2">
    <source>
        <dbReference type="EMBL" id="OAE28122.1"/>
    </source>
</evidence>
<evidence type="ECO:0000313" key="3">
    <source>
        <dbReference type="Proteomes" id="UP000077202"/>
    </source>
</evidence>
<name>A0A176W6N4_MARPO</name>
<feature type="region of interest" description="Disordered" evidence="1">
    <location>
        <begin position="20"/>
        <end position="55"/>
    </location>
</feature>
<protein>
    <submittedName>
        <fullName evidence="2">Uncharacterized protein</fullName>
    </submittedName>
</protein>
<gene>
    <name evidence="2" type="ORF">AXG93_638s1100</name>
</gene>
<accession>A0A176W6N4</accession>
<reference evidence="2" key="1">
    <citation type="submission" date="2016-03" db="EMBL/GenBank/DDBJ databases">
        <title>Mechanisms controlling the formation of the plant cell surface in tip-growing cells are functionally conserved among land plants.</title>
        <authorList>
            <person name="Honkanen S."/>
            <person name="Jones V.A."/>
            <person name="Morieri G."/>
            <person name="Champion C."/>
            <person name="Hetherington A.J."/>
            <person name="Kelly S."/>
            <person name="Saint-Marcoux D."/>
            <person name="Proust H."/>
            <person name="Prescott H."/>
            <person name="Dolan L."/>
        </authorList>
    </citation>
    <scope>NUCLEOTIDE SEQUENCE [LARGE SCALE GENOMIC DNA]</scope>
    <source>
        <tissue evidence="2">Whole gametophyte</tissue>
    </source>
</reference>
<feature type="compositionally biased region" description="Low complexity" evidence="1">
    <location>
        <begin position="30"/>
        <end position="40"/>
    </location>
</feature>
<dbReference type="AlphaFoldDB" id="A0A176W6N4"/>
<dbReference type="EMBL" id="LVLJ01001765">
    <property type="protein sequence ID" value="OAE28122.1"/>
    <property type="molecule type" value="Genomic_DNA"/>
</dbReference>
<proteinExistence type="predicted"/>
<keyword evidence="3" id="KW-1185">Reference proteome</keyword>